<dbReference type="PANTHER" id="PTHR40626:SF35">
    <property type="entry name" value="FINGER DOMAIN PROTEIN, PUTATIVE-RELATED"/>
    <property type="match status" value="1"/>
</dbReference>
<evidence type="ECO:0000313" key="8">
    <source>
        <dbReference type="EMBL" id="PMD62286.1"/>
    </source>
</evidence>
<dbReference type="GeneID" id="36582483"/>
<dbReference type="GO" id="GO:0005634">
    <property type="term" value="C:nucleus"/>
    <property type="evidence" value="ECO:0007669"/>
    <property type="project" value="UniProtKB-SubCell"/>
</dbReference>
<keyword evidence="2" id="KW-0479">Metal-binding</keyword>
<evidence type="ECO:0000259" key="7">
    <source>
        <dbReference type="Pfam" id="PF04082"/>
    </source>
</evidence>
<evidence type="ECO:0000256" key="1">
    <source>
        <dbReference type="ARBA" id="ARBA00004123"/>
    </source>
</evidence>
<organism evidence="8 9">
    <name type="scientific">Hyaloscypha bicolor E</name>
    <dbReference type="NCBI Taxonomy" id="1095630"/>
    <lineage>
        <taxon>Eukaryota</taxon>
        <taxon>Fungi</taxon>
        <taxon>Dikarya</taxon>
        <taxon>Ascomycota</taxon>
        <taxon>Pezizomycotina</taxon>
        <taxon>Leotiomycetes</taxon>
        <taxon>Helotiales</taxon>
        <taxon>Hyaloscyphaceae</taxon>
        <taxon>Hyaloscypha</taxon>
        <taxon>Hyaloscypha bicolor</taxon>
    </lineage>
</organism>
<protein>
    <recommendedName>
        <fullName evidence="7">Xylanolytic transcriptional activator regulatory domain-containing protein</fullName>
    </recommendedName>
</protein>
<feature type="non-terminal residue" evidence="8">
    <location>
        <position position="1"/>
    </location>
</feature>
<dbReference type="PANTHER" id="PTHR40626">
    <property type="entry name" value="MIP31509P"/>
    <property type="match status" value="1"/>
</dbReference>
<dbReference type="STRING" id="1095630.A0A2J6TGX8"/>
<dbReference type="AlphaFoldDB" id="A0A2J6TGX8"/>
<reference evidence="8 9" key="1">
    <citation type="submission" date="2016-04" db="EMBL/GenBank/DDBJ databases">
        <title>A degradative enzymes factory behind the ericoid mycorrhizal symbiosis.</title>
        <authorList>
            <consortium name="DOE Joint Genome Institute"/>
            <person name="Martino E."/>
            <person name="Morin E."/>
            <person name="Grelet G."/>
            <person name="Kuo A."/>
            <person name="Kohler A."/>
            <person name="Daghino S."/>
            <person name="Barry K."/>
            <person name="Choi C."/>
            <person name="Cichocki N."/>
            <person name="Clum A."/>
            <person name="Copeland A."/>
            <person name="Hainaut M."/>
            <person name="Haridas S."/>
            <person name="Labutti K."/>
            <person name="Lindquist E."/>
            <person name="Lipzen A."/>
            <person name="Khouja H.-R."/>
            <person name="Murat C."/>
            <person name="Ohm R."/>
            <person name="Olson A."/>
            <person name="Spatafora J."/>
            <person name="Veneault-Fourrey C."/>
            <person name="Henrissat B."/>
            <person name="Grigoriev I."/>
            <person name="Martin F."/>
            <person name="Perotto S."/>
        </authorList>
    </citation>
    <scope>NUCLEOTIDE SEQUENCE [LARGE SCALE GENOMIC DNA]</scope>
    <source>
        <strain evidence="8 9">E</strain>
    </source>
</reference>
<dbReference type="GO" id="GO:0000981">
    <property type="term" value="F:DNA-binding transcription factor activity, RNA polymerase II-specific"/>
    <property type="evidence" value="ECO:0007669"/>
    <property type="project" value="InterPro"/>
</dbReference>
<keyword evidence="6" id="KW-0539">Nucleus</keyword>
<gene>
    <name evidence="8" type="ORF">K444DRAFT_524977</name>
</gene>
<evidence type="ECO:0000256" key="2">
    <source>
        <dbReference type="ARBA" id="ARBA00022723"/>
    </source>
</evidence>
<evidence type="ECO:0000256" key="4">
    <source>
        <dbReference type="ARBA" id="ARBA00022771"/>
    </source>
</evidence>
<dbReference type="InParanoid" id="A0A2J6TGX8"/>
<dbReference type="InterPro" id="IPR051059">
    <property type="entry name" value="VerF-like"/>
</dbReference>
<evidence type="ECO:0000313" key="9">
    <source>
        <dbReference type="Proteomes" id="UP000235371"/>
    </source>
</evidence>
<comment type="subcellular location">
    <subcellularLocation>
        <location evidence="1">Nucleus</location>
    </subcellularLocation>
</comment>
<evidence type="ECO:0000256" key="6">
    <source>
        <dbReference type="ARBA" id="ARBA00023242"/>
    </source>
</evidence>
<dbReference type="Pfam" id="PF04082">
    <property type="entry name" value="Fungal_trans"/>
    <property type="match status" value="1"/>
</dbReference>
<dbReference type="EMBL" id="KZ613783">
    <property type="protein sequence ID" value="PMD62286.1"/>
    <property type="molecule type" value="Genomic_DNA"/>
</dbReference>
<accession>A0A2J6TGX8</accession>
<keyword evidence="4" id="KW-0863">Zinc-finger</keyword>
<dbReference type="GO" id="GO:0000785">
    <property type="term" value="C:chromatin"/>
    <property type="evidence" value="ECO:0007669"/>
    <property type="project" value="TreeGrafter"/>
</dbReference>
<evidence type="ECO:0000256" key="5">
    <source>
        <dbReference type="ARBA" id="ARBA00022833"/>
    </source>
</evidence>
<name>A0A2J6TGX8_9HELO</name>
<proteinExistence type="predicted"/>
<evidence type="ECO:0000256" key="3">
    <source>
        <dbReference type="ARBA" id="ARBA00022737"/>
    </source>
</evidence>
<dbReference type="GO" id="GO:0006351">
    <property type="term" value="P:DNA-templated transcription"/>
    <property type="evidence" value="ECO:0007669"/>
    <property type="project" value="InterPro"/>
</dbReference>
<dbReference type="InterPro" id="IPR007219">
    <property type="entry name" value="XnlR_reg_dom"/>
</dbReference>
<dbReference type="CDD" id="cd12148">
    <property type="entry name" value="fungal_TF_MHR"/>
    <property type="match status" value="1"/>
</dbReference>
<dbReference type="Proteomes" id="UP000235371">
    <property type="component" value="Unassembled WGS sequence"/>
</dbReference>
<feature type="domain" description="Xylanolytic transcriptional activator regulatory" evidence="7">
    <location>
        <begin position="2"/>
        <end position="200"/>
    </location>
</feature>
<dbReference type="RefSeq" id="XP_024739190.1">
    <property type="nucleotide sequence ID" value="XM_024874403.1"/>
</dbReference>
<keyword evidence="3" id="KW-0677">Repeat</keyword>
<dbReference type="OrthoDB" id="3553926at2759"/>
<dbReference type="GO" id="GO:0008270">
    <property type="term" value="F:zinc ion binding"/>
    <property type="evidence" value="ECO:0007669"/>
    <property type="project" value="UniProtKB-KW"/>
</dbReference>
<sequence>LRSYIRSFHCHLPILHLTQILGSDAPSPLTLAICSIGALYLTDRENATLFKDLGTRALQIEEPDTQCLWAVQCRLLITCVNAFNGRPFDIQVATENMTFLHRELRIRIQGLRPRVDGLKTTSWPKWRNREASKSRLLFGILILGSLMSVTYDLSPGVPMAPGVDLELPEDEALWEAASEDEWQATRGSIQSSGYVPGLKAAWNFLAFGKGLDPFGAECTPWSTFSVLAVIHLVINHMWYLMQTTQYLTIFALDPEVEQKLGSLSDISISSALGRCYKVLTSGRPESERSNDDPEGPMIFNCLALLRIGFVRTSIAGAALNQIVHLTENEATRSEAIRSYVRSEIPRSAFIPAAVQRIFQALCLPLSSGHILTKKTAAFTWSIEHAISGWECALYFTKWIHVTETQTQGIPLNAQEQEIIDNVQKILLDIDGDWE</sequence>
<keyword evidence="9" id="KW-1185">Reference proteome</keyword>
<dbReference type="GO" id="GO:0000978">
    <property type="term" value="F:RNA polymerase II cis-regulatory region sequence-specific DNA binding"/>
    <property type="evidence" value="ECO:0007669"/>
    <property type="project" value="InterPro"/>
</dbReference>
<keyword evidence="5" id="KW-0862">Zinc</keyword>